<dbReference type="GO" id="GO:0016020">
    <property type="term" value="C:membrane"/>
    <property type="evidence" value="ECO:0007669"/>
    <property type="project" value="TreeGrafter"/>
</dbReference>
<dbReference type="SUPFAM" id="SSF53474">
    <property type="entry name" value="alpha/beta-Hydrolases"/>
    <property type="match status" value="1"/>
</dbReference>
<feature type="domain" description="AB hydrolase-1" evidence="1">
    <location>
        <begin position="5"/>
        <end position="232"/>
    </location>
</feature>
<evidence type="ECO:0000313" key="3">
    <source>
        <dbReference type="Proteomes" id="UP000028931"/>
    </source>
</evidence>
<accession>A0A077F894</accession>
<dbReference type="AlphaFoldDB" id="A0A077F894"/>
<dbReference type="InterPro" id="IPR050266">
    <property type="entry name" value="AB_hydrolase_sf"/>
</dbReference>
<dbReference type="GO" id="GO:0046464">
    <property type="term" value="P:acylglycerol catabolic process"/>
    <property type="evidence" value="ECO:0007669"/>
    <property type="project" value="TreeGrafter"/>
</dbReference>
<name>A0A077F894_9PSED</name>
<dbReference type="InterPro" id="IPR000073">
    <property type="entry name" value="AB_hydrolase_1"/>
</dbReference>
<dbReference type="OrthoDB" id="9780744at2"/>
<dbReference type="eggNOG" id="COG1073">
    <property type="taxonomic scope" value="Bacteria"/>
</dbReference>
<reference evidence="2 3" key="1">
    <citation type="submission" date="2014-07" db="EMBL/GenBank/DDBJ databases">
        <authorList>
            <person name="Lee K."/>
            <person name="Lim J.Y."/>
            <person name="Hwang I."/>
        </authorList>
    </citation>
    <scope>NUCLEOTIDE SEQUENCE [LARGE SCALE GENOMIC DNA]</scope>
    <source>
        <strain evidence="2 3">KL28</strain>
    </source>
</reference>
<dbReference type="HOGENOM" id="CLU_020336_12_2_6"/>
<gene>
    <name evidence="2" type="ORF">PSAKL28_03990</name>
</gene>
<evidence type="ECO:0000259" key="1">
    <source>
        <dbReference type="Pfam" id="PF12697"/>
    </source>
</evidence>
<dbReference type="Proteomes" id="UP000028931">
    <property type="component" value="Chromosome"/>
</dbReference>
<dbReference type="PANTHER" id="PTHR43798">
    <property type="entry name" value="MONOACYLGLYCEROL LIPASE"/>
    <property type="match status" value="1"/>
</dbReference>
<dbReference type="GO" id="GO:0047372">
    <property type="term" value="F:monoacylglycerol lipase activity"/>
    <property type="evidence" value="ECO:0007669"/>
    <property type="project" value="TreeGrafter"/>
</dbReference>
<dbReference type="EMBL" id="CP009048">
    <property type="protein sequence ID" value="AIL59636.1"/>
    <property type="molecule type" value="Genomic_DNA"/>
</dbReference>
<evidence type="ECO:0000313" key="2">
    <source>
        <dbReference type="EMBL" id="AIL59636.1"/>
    </source>
</evidence>
<proteinExistence type="predicted"/>
<dbReference type="KEGG" id="palk:PSAKL28_03990"/>
<dbReference type="Pfam" id="PF12697">
    <property type="entry name" value="Abhydrolase_6"/>
    <property type="match status" value="1"/>
</dbReference>
<dbReference type="Gene3D" id="3.40.50.1820">
    <property type="entry name" value="alpha/beta hydrolase"/>
    <property type="match status" value="1"/>
</dbReference>
<sequence length="243" mass="26168">MRNRLVLLPGWGLGRSALQPLVAALRAIDPGLQVEIQDLPSLVSNDPQDWLDKLDRQLPRNAWLGGWSLGGMLAAELAARRGDDCCGLITLGSNLSFVSRPDWPHAMPADTFQTFLEGCRYHTQVTLKRFISLCSQGAEEPRSLARLLGAAMPEPAPEQLVAGLEVLGQLDTRAALQAYGGPQLHLFAGRDGLVPAEVAGVLLEELPDVEVGLLEDSAHGFVMETPHELAAAIKAFVHESGDD</sequence>
<organism evidence="2 3">
    <name type="scientific">Pseudomonas alkylphenolica</name>
    <dbReference type="NCBI Taxonomy" id="237609"/>
    <lineage>
        <taxon>Bacteria</taxon>
        <taxon>Pseudomonadati</taxon>
        <taxon>Pseudomonadota</taxon>
        <taxon>Gammaproteobacteria</taxon>
        <taxon>Pseudomonadales</taxon>
        <taxon>Pseudomonadaceae</taxon>
        <taxon>Pseudomonas</taxon>
    </lineage>
</organism>
<protein>
    <submittedName>
        <fullName evidence="2">Carboxylesterase</fullName>
    </submittedName>
</protein>
<dbReference type="RefSeq" id="WP_038605958.1">
    <property type="nucleotide sequence ID" value="NZ_CP009048.1"/>
</dbReference>
<dbReference type="PANTHER" id="PTHR43798:SF5">
    <property type="entry name" value="MONOACYLGLYCEROL LIPASE ABHD6"/>
    <property type="match status" value="1"/>
</dbReference>
<dbReference type="InterPro" id="IPR029058">
    <property type="entry name" value="AB_hydrolase_fold"/>
</dbReference>